<dbReference type="Pfam" id="PF01029">
    <property type="entry name" value="NusB"/>
    <property type="match status" value="1"/>
</dbReference>
<dbReference type="FunFam" id="1.10.940.10:FF:000001">
    <property type="entry name" value="Transcription antitermination factor NusB"/>
    <property type="match status" value="1"/>
</dbReference>
<keyword evidence="5 6" id="KW-0804">Transcription</keyword>
<keyword evidence="2 6" id="KW-0889">Transcription antitermination</keyword>
<evidence type="ECO:0000256" key="2">
    <source>
        <dbReference type="ARBA" id="ARBA00022814"/>
    </source>
</evidence>
<dbReference type="GO" id="GO:0005829">
    <property type="term" value="C:cytosol"/>
    <property type="evidence" value="ECO:0007669"/>
    <property type="project" value="TreeGrafter"/>
</dbReference>
<organism evidence="8 9">
    <name type="scientific">Buchnera aphidicola</name>
    <name type="common">Anoecia oenotherae</name>
    <dbReference type="NCBI Taxonomy" id="1241833"/>
    <lineage>
        <taxon>Bacteria</taxon>
        <taxon>Pseudomonadati</taxon>
        <taxon>Pseudomonadota</taxon>
        <taxon>Gammaproteobacteria</taxon>
        <taxon>Enterobacterales</taxon>
        <taxon>Erwiniaceae</taxon>
        <taxon>Buchnera</taxon>
    </lineage>
</organism>
<reference evidence="8 9" key="1">
    <citation type="submission" date="2018-10" db="EMBL/GenBank/DDBJ databases">
        <title>Comparative functional genomics of the obligate endosymbiont Buchnera aphidicola.</title>
        <authorList>
            <person name="Chong R.A."/>
        </authorList>
    </citation>
    <scope>NUCLEOTIDE SEQUENCE [LARGE SCALE GENOMIC DNA]</scope>
    <source>
        <strain evidence="8 9">Aoe</strain>
    </source>
</reference>
<evidence type="ECO:0000313" key="8">
    <source>
        <dbReference type="EMBL" id="QCI19472.1"/>
    </source>
</evidence>
<keyword evidence="3 6" id="KW-0694">RNA-binding</keyword>
<keyword evidence="4 6" id="KW-0805">Transcription regulation</keyword>
<dbReference type="InterPro" id="IPR035926">
    <property type="entry name" value="NusB-like_sf"/>
</dbReference>
<evidence type="ECO:0000256" key="5">
    <source>
        <dbReference type="ARBA" id="ARBA00023163"/>
    </source>
</evidence>
<feature type="domain" description="NusB/RsmB/TIM44" evidence="7">
    <location>
        <begin position="7"/>
        <end position="131"/>
    </location>
</feature>
<dbReference type="RefSeq" id="WP_158341940.1">
    <property type="nucleotide sequence ID" value="NZ_CP033012.1"/>
</dbReference>
<proteinExistence type="inferred from homology"/>
<dbReference type="PANTHER" id="PTHR11078:SF3">
    <property type="entry name" value="ANTITERMINATION NUSB DOMAIN-CONTAINING PROTEIN"/>
    <property type="match status" value="1"/>
</dbReference>
<dbReference type="Gene3D" id="1.10.940.10">
    <property type="entry name" value="NusB-like"/>
    <property type="match status" value="1"/>
</dbReference>
<dbReference type="Proteomes" id="UP000298677">
    <property type="component" value="Chromosome"/>
</dbReference>
<gene>
    <name evidence="6 8" type="primary">nusB</name>
    <name evidence="8" type="ORF">D9V65_01830</name>
</gene>
<dbReference type="PANTHER" id="PTHR11078">
    <property type="entry name" value="N UTILIZATION SUBSTANCE PROTEIN B-RELATED"/>
    <property type="match status" value="1"/>
</dbReference>
<dbReference type="InterPro" id="IPR011605">
    <property type="entry name" value="NusB_fam"/>
</dbReference>
<sequence length="141" mass="16738">MKPSERRKAREYAVQLLYSWQLSNNNIKDNIDYFFLEYDSKNVDIKYFYELILGVTNNYKYLDKLISPYLSRDLKNLGEIEKAILRISFYELLKRNDIPYRVSINEGIELAKSFGAEKSHKFINGVLDKAAVELRYTKNDF</sequence>
<dbReference type="GO" id="GO:0003723">
    <property type="term" value="F:RNA binding"/>
    <property type="evidence" value="ECO:0007669"/>
    <property type="project" value="UniProtKB-UniRule"/>
</dbReference>
<evidence type="ECO:0000313" key="9">
    <source>
        <dbReference type="Proteomes" id="UP000298677"/>
    </source>
</evidence>
<dbReference type="CDD" id="cd00619">
    <property type="entry name" value="Terminator_NusB"/>
    <property type="match status" value="1"/>
</dbReference>
<dbReference type="InterPro" id="IPR006027">
    <property type="entry name" value="NusB_RsmB_TIM44"/>
</dbReference>
<dbReference type="OrthoDB" id="9789556at2"/>
<evidence type="ECO:0000259" key="7">
    <source>
        <dbReference type="Pfam" id="PF01029"/>
    </source>
</evidence>
<comment type="similarity">
    <text evidence="1 6">Belongs to the NusB family.</text>
</comment>
<dbReference type="GO" id="GO:0031564">
    <property type="term" value="P:transcription antitermination"/>
    <property type="evidence" value="ECO:0007669"/>
    <property type="project" value="UniProtKB-KW"/>
</dbReference>
<dbReference type="GO" id="GO:0006353">
    <property type="term" value="P:DNA-templated transcription termination"/>
    <property type="evidence" value="ECO:0007669"/>
    <property type="project" value="UniProtKB-UniRule"/>
</dbReference>
<evidence type="ECO:0000256" key="3">
    <source>
        <dbReference type="ARBA" id="ARBA00022884"/>
    </source>
</evidence>
<dbReference type="EMBL" id="CP033012">
    <property type="protein sequence ID" value="QCI19472.1"/>
    <property type="molecule type" value="Genomic_DNA"/>
</dbReference>
<evidence type="ECO:0000256" key="4">
    <source>
        <dbReference type="ARBA" id="ARBA00023015"/>
    </source>
</evidence>
<dbReference type="SUPFAM" id="SSF48013">
    <property type="entry name" value="NusB-like"/>
    <property type="match status" value="1"/>
</dbReference>
<keyword evidence="9" id="KW-1185">Reference proteome</keyword>
<dbReference type="AlphaFoldDB" id="A0A4D6XQ13"/>
<comment type="function">
    <text evidence="6">Involved in transcription antitermination. Required for transcription of ribosomal RNA (rRNA) genes. Binds specifically to the boxA antiterminator sequence of the ribosomal RNA (rrn) operons.</text>
</comment>
<protein>
    <recommendedName>
        <fullName evidence="6">Transcription antitermination protein NusB</fullName>
    </recommendedName>
    <alternativeName>
        <fullName evidence="6">Antitermination factor NusB</fullName>
    </alternativeName>
</protein>
<evidence type="ECO:0000256" key="6">
    <source>
        <dbReference type="HAMAP-Rule" id="MF_00073"/>
    </source>
</evidence>
<dbReference type="HAMAP" id="MF_00073">
    <property type="entry name" value="NusB"/>
    <property type="match status" value="1"/>
</dbReference>
<evidence type="ECO:0000256" key="1">
    <source>
        <dbReference type="ARBA" id="ARBA00005952"/>
    </source>
</evidence>
<name>A0A4D6XQ13_9GAMM</name>
<dbReference type="NCBIfam" id="TIGR01951">
    <property type="entry name" value="nusB"/>
    <property type="match status" value="1"/>
</dbReference>
<accession>A0A4D6XQ13</accession>